<keyword evidence="3" id="KW-0812">Transmembrane</keyword>
<dbReference type="GO" id="GO:0032580">
    <property type="term" value="C:Golgi cisterna membrane"/>
    <property type="evidence" value="ECO:0007669"/>
    <property type="project" value="UniProtKB-SubCell"/>
</dbReference>
<gene>
    <name evidence="6" type="ORF">AFUS01_LOCUS25503</name>
</gene>
<keyword evidence="2 3" id="KW-0333">Golgi apparatus</keyword>
<sequence length="331" mass="38654">TSPDIPVENRANPNDVSSNYNEDQEKLILVYTKSYGRRWLPESWSRGGNLFFLDSPDFTCPRKCVFTDNKNFSSMADAVLFGVLDTLYHSKDEIQKYPKPSERKKDQIWIASAIEPALYHDVTRIKELNYMFNWTATFRLDSEIYWPYGFFYKLKEPKRLEEIKLPNATVLRSKRLAASMISNCEAWGGRDYVLNSLKKYMDIDSYGKCGDKQCPNNTQCREYLGDHYKFFLAFENSLCQDYMTEKFFSSLSLGMVPVVYGLGNYAHIAPPHSYINALDFPNTKALAEYLLHLDKNDHEYLAYFEWRRNYAMGDNGDKVQFCALCMKLWEP</sequence>
<dbReference type="AlphaFoldDB" id="A0A8J2PA46"/>
<dbReference type="OrthoDB" id="427096at2759"/>
<protein>
    <recommendedName>
        <fullName evidence="3">Fucosyltransferase</fullName>
        <ecNumber evidence="3">2.4.1.-</ecNumber>
    </recommendedName>
</protein>
<keyword evidence="3" id="KW-0472">Membrane</keyword>
<evidence type="ECO:0000256" key="1">
    <source>
        <dbReference type="ARBA" id="ARBA00004447"/>
    </source>
</evidence>
<keyword evidence="3" id="KW-0328">Glycosyltransferase</keyword>
<comment type="subcellular location">
    <subcellularLocation>
        <location evidence="1 3">Golgi apparatus</location>
        <location evidence="1 3">Golgi stack membrane</location>
        <topology evidence="1 3">Single-pass type II membrane protein</topology>
    </subcellularLocation>
</comment>
<proteinExistence type="inferred from homology"/>
<feature type="non-terminal residue" evidence="6">
    <location>
        <position position="331"/>
    </location>
</feature>
<feature type="domain" description="Fucosyltransferase C-terminal" evidence="4">
    <location>
        <begin position="174"/>
        <end position="329"/>
    </location>
</feature>
<dbReference type="InterPro" id="IPR031481">
    <property type="entry name" value="Glyco_tran_10_N"/>
</dbReference>
<evidence type="ECO:0000259" key="5">
    <source>
        <dbReference type="Pfam" id="PF17039"/>
    </source>
</evidence>
<keyword evidence="3" id="KW-0808">Transferase</keyword>
<evidence type="ECO:0000256" key="3">
    <source>
        <dbReference type="RuleBase" id="RU003832"/>
    </source>
</evidence>
<dbReference type="PANTHER" id="PTHR48438">
    <property type="entry name" value="ALPHA-(1,3)-FUCOSYLTRANSFERASE C-RELATED"/>
    <property type="match status" value="1"/>
</dbReference>
<dbReference type="InterPro" id="IPR001503">
    <property type="entry name" value="Glyco_trans_10"/>
</dbReference>
<organism evidence="6 7">
    <name type="scientific">Allacma fusca</name>
    <dbReference type="NCBI Taxonomy" id="39272"/>
    <lineage>
        <taxon>Eukaryota</taxon>
        <taxon>Metazoa</taxon>
        <taxon>Ecdysozoa</taxon>
        <taxon>Arthropoda</taxon>
        <taxon>Hexapoda</taxon>
        <taxon>Collembola</taxon>
        <taxon>Symphypleona</taxon>
        <taxon>Sminthuridae</taxon>
        <taxon>Allacma</taxon>
    </lineage>
</organism>
<feature type="domain" description="Fucosyltransferase N-terminal" evidence="5">
    <location>
        <begin position="24"/>
        <end position="149"/>
    </location>
</feature>
<dbReference type="Pfam" id="PF17039">
    <property type="entry name" value="Glyco_tran_10_N"/>
    <property type="match status" value="1"/>
</dbReference>
<accession>A0A8J2PA46</accession>
<name>A0A8J2PA46_9HEXA</name>
<dbReference type="EC" id="2.4.1.-" evidence="3"/>
<dbReference type="PANTHER" id="PTHR48438:SF1">
    <property type="entry name" value="ALPHA-(1,3)-FUCOSYLTRANSFERASE C-RELATED"/>
    <property type="match status" value="1"/>
</dbReference>
<evidence type="ECO:0000313" key="6">
    <source>
        <dbReference type="EMBL" id="CAG7786957.1"/>
    </source>
</evidence>
<dbReference type="Proteomes" id="UP000708208">
    <property type="component" value="Unassembled WGS sequence"/>
</dbReference>
<keyword evidence="7" id="KW-1185">Reference proteome</keyword>
<dbReference type="FunFam" id="3.40.50.11660:FF:000004">
    <property type="entry name" value="Glycoprotein 3-alpha-L-fucosyltransferase A"/>
    <property type="match status" value="1"/>
</dbReference>
<evidence type="ECO:0000313" key="7">
    <source>
        <dbReference type="Proteomes" id="UP000708208"/>
    </source>
</evidence>
<evidence type="ECO:0000256" key="2">
    <source>
        <dbReference type="ARBA" id="ARBA00023034"/>
    </source>
</evidence>
<dbReference type="EMBL" id="CAJVCH010330093">
    <property type="protein sequence ID" value="CAG7786957.1"/>
    <property type="molecule type" value="Genomic_DNA"/>
</dbReference>
<dbReference type="GO" id="GO:0008417">
    <property type="term" value="F:fucosyltransferase activity"/>
    <property type="evidence" value="ECO:0007669"/>
    <property type="project" value="InterPro"/>
</dbReference>
<dbReference type="InterPro" id="IPR055270">
    <property type="entry name" value="Glyco_tran_10_C"/>
</dbReference>
<comment type="similarity">
    <text evidence="3">Belongs to the glycosyltransferase 10 family.</text>
</comment>
<dbReference type="Pfam" id="PF00852">
    <property type="entry name" value="Glyco_transf_10"/>
    <property type="match status" value="1"/>
</dbReference>
<evidence type="ECO:0000259" key="4">
    <source>
        <dbReference type="Pfam" id="PF00852"/>
    </source>
</evidence>
<reference evidence="6" key="1">
    <citation type="submission" date="2021-06" db="EMBL/GenBank/DDBJ databases">
        <authorList>
            <person name="Hodson N. C."/>
            <person name="Mongue J. A."/>
            <person name="Jaron S. K."/>
        </authorList>
    </citation>
    <scope>NUCLEOTIDE SEQUENCE</scope>
</reference>
<comment type="caution">
    <text evidence="6">The sequence shown here is derived from an EMBL/GenBank/DDBJ whole genome shotgun (WGS) entry which is preliminary data.</text>
</comment>
<feature type="non-terminal residue" evidence="6">
    <location>
        <position position="1"/>
    </location>
</feature>